<dbReference type="AlphaFoldDB" id="A0AAY5EM36"/>
<dbReference type="InterPro" id="IPR001839">
    <property type="entry name" value="TGF-b_C"/>
</dbReference>
<dbReference type="PANTHER" id="PTHR12173">
    <property type="entry name" value="GDNF SUBFAMILY OF TGF-BETA FAMILY"/>
    <property type="match status" value="1"/>
</dbReference>
<sequence length="207" mass="23044">MQPAGSTYPQTPAGSASLVPTSSPSPSPSLSSSSSSSSPPLPSLLRTRGLRRVERATEVSYLFQSFTEGKVQRVIGTLVERQGVSASRRGRRTRRARKEPRACSLHEVQLTVTELGLGYDSDETVSFRYCSGWCDGRRRNYDLVMEHVRLGEASRRRAGRRGRAKAEPAHHGPCCRPIKYEKKMSFFDNNERFFTIKNVSAKECGCV</sequence>
<evidence type="ECO:0000256" key="3">
    <source>
        <dbReference type="ARBA" id="ARBA00022525"/>
    </source>
</evidence>
<dbReference type="GO" id="GO:0030116">
    <property type="term" value="F:glial cell-derived neurotrophic factor receptor binding"/>
    <property type="evidence" value="ECO:0007669"/>
    <property type="project" value="InterPro"/>
</dbReference>
<dbReference type="SUPFAM" id="SSF57501">
    <property type="entry name" value="Cystine-knot cytokines"/>
    <property type="match status" value="1"/>
</dbReference>
<feature type="compositionally biased region" description="Polar residues" evidence="8">
    <location>
        <begin position="1"/>
        <end position="14"/>
    </location>
</feature>
<dbReference type="GO" id="GO:0005576">
    <property type="term" value="C:extracellular region"/>
    <property type="evidence" value="ECO:0007669"/>
    <property type="project" value="UniProtKB-SubCell"/>
</dbReference>
<keyword evidence="3" id="KW-0964">Secreted</keyword>
<feature type="region of interest" description="Disordered" evidence="8">
    <location>
        <begin position="1"/>
        <end position="49"/>
    </location>
</feature>
<gene>
    <name evidence="10" type="primary">NRTN</name>
</gene>
<name>A0AAY5EM36_ELEEL</name>
<dbReference type="CDD" id="cd19383">
    <property type="entry name" value="TGF_beta_Neurturin"/>
    <property type="match status" value="1"/>
</dbReference>
<protein>
    <recommendedName>
        <fullName evidence="9">TGF-beta family profile domain-containing protein</fullName>
    </recommendedName>
</protein>
<keyword evidence="4" id="KW-0732">Signal</keyword>
<dbReference type="Ensembl" id="ENSEEET00000058173.1">
    <property type="protein sequence ID" value="ENSEEEP00000057447.1"/>
    <property type="gene ID" value="ENSEEEG00000026643.1"/>
</dbReference>
<keyword evidence="6" id="KW-1015">Disulfide bond</keyword>
<reference evidence="10" key="3">
    <citation type="submission" date="2025-09" db="UniProtKB">
        <authorList>
            <consortium name="Ensembl"/>
        </authorList>
    </citation>
    <scope>IDENTIFICATION</scope>
</reference>
<evidence type="ECO:0000256" key="4">
    <source>
        <dbReference type="ARBA" id="ARBA00022729"/>
    </source>
</evidence>
<evidence type="ECO:0000256" key="5">
    <source>
        <dbReference type="ARBA" id="ARBA00023030"/>
    </source>
</evidence>
<dbReference type="GO" id="GO:0008083">
    <property type="term" value="F:growth factor activity"/>
    <property type="evidence" value="ECO:0007669"/>
    <property type="project" value="UniProtKB-KW"/>
</dbReference>
<dbReference type="Pfam" id="PF00019">
    <property type="entry name" value="TGF_beta"/>
    <property type="match status" value="1"/>
</dbReference>
<dbReference type="GO" id="GO:0048731">
    <property type="term" value="P:system development"/>
    <property type="evidence" value="ECO:0007669"/>
    <property type="project" value="UniProtKB-ARBA"/>
</dbReference>
<evidence type="ECO:0000256" key="8">
    <source>
        <dbReference type="SAM" id="MobiDB-lite"/>
    </source>
</evidence>
<comment type="subcellular location">
    <subcellularLocation>
        <location evidence="1">Secreted</location>
    </subcellularLocation>
</comment>
<evidence type="ECO:0000313" key="11">
    <source>
        <dbReference type="Proteomes" id="UP000314983"/>
    </source>
</evidence>
<feature type="domain" description="TGF-beta family profile" evidence="9">
    <location>
        <begin position="89"/>
        <end position="207"/>
    </location>
</feature>
<dbReference type="GO" id="GO:0030971">
    <property type="term" value="F:receptor tyrosine kinase binding"/>
    <property type="evidence" value="ECO:0007669"/>
    <property type="project" value="InterPro"/>
</dbReference>
<keyword evidence="11" id="KW-1185">Reference proteome</keyword>
<dbReference type="PROSITE" id="PS51362">
    <property type="entry name" value="TGF_BETA_2"/>
    <property type="match status" value="1"/>
</dbReference>
<dbReference type="GeneTree" id="ENSGT00950000182993"/>
<comment type="similarity">
    <text evidence="2">Belongs to the TGF-beta family. GDNF subfamily.</text>
</comment>
<accession>A0AAY5EM36</accession>
<keyword evidence="5 7" id="KW-0339">Growth factor</keyword>
<feature type="compositionally biased region" description="Low complexity" evidence="8">
    <location>
        <begin position="15"/>
        <end position="38"/>
    </location>
</feature>
<evidence type="ECO:0000256" key="6">
    <source>
        <dbReference type="ARBA" id="ARBA00023157"/>
    </source>
</evidence>
<proteinExistence type="inferred from homology"/>
<evidence type="ECO:0000259" key="9">
    <source>
        <dbReference type="PROSITE" id="PS51362"/>
    </source>
</evidence>
<evidence type="ECO:0000313" key="10">
    <source>
        <dbReference type="Ensembl" id="ENSEEEP00000057447.1"/>
    </source>
</evidence>
<evidence type="ECO:0000256" key="2">
    <source>
        <dbReference type="ARBA" id="ARBA00009832"/>
    </source>
</evidence>
<reference evidence="10" key="2">
    <citation type="submission" date="2025-08" db="UniProtKB">
        <authorList>
            <consortium name="Ensembl"/>
        </authorList>
    </citation>
    <scope>IDENTIFICATION</scope>
</reference>
<dbReference type="Proteomes" id="UP000314983">
    <property type="component" value="Chromosome 7"/>
</dbReference>
<evidence type="ECO:0000256" key="1">
    <source>
        <dbReference type="ARBA" id="ARBA00004613"/>
    </source>
</evidence>
<organism evidence="10 11">
    <name type="scientific">Electrophorus electricus</name>
    <name type="common">Electric eel</name>
    <name type="synonym">Gymnotus electricus</name>
    <dbReference type="NCBI Taxonomy" id="8005"/>
    <lineage>
        <taxon>Eukaryota</taxon>
        <taxon>Metazoa</taxon>
        <taxon>Chordata</taxon>
        <taxon>Craniata</taxon>
        <taxon>Vertebrata</taxon>
        <taxon>Euteleostomi</taxon>
        <taxon>Actinopterygii</taxon>
        <taxon>Neopterygii</taxon>
        <taxon>Teleostei</taxon>
        <taxon>Ostariophysi</taxon>
        <taxon>Gymnotiformes</taxon>
        <taxon>Gymnotoidei</taxon>
        <taxon>Gymnotidae</taxon>
        <taxon>Electrophorus</taxon>
    </lineage>
</organism>
<dbReference type="InterPro" id="IPR029034">
    <property type="entry name" value="Cystine-knot_cytokine"/>
</dbReference>
<reference evidence="10 11" key="1">
    <citation type="submission" date="2020-05" db="EMBL/GenBank/DDBJ databases">
        <title>Electrophorus electricus (electric eel) genome, fEleEle1, primary haplotype.</title>
        <authorList>
            <person name="Myers G."/>
            <person name="Meyer A."/>
            <person name="Fedrigo O."/>
            <person name="Formenti G."/>
            <person name="Rhie A."/>
            <person name="Tracey A."/>
            <person name="Sims Y."/>
            <person name="Jarvis E.D."/>
        </authorList>
    </citation>
    <scope>NUCLEOTIDE SEQUENCE [LARGE SCALE GENOMIC DNA]</scope>
</reference>
<evidence type="ECO:0000256" key="7">
    <source>
        <dbReference type="RuleBase" id="RU000354"/>
    </source>
</evidence>
<dbReference type="Gene3D" id="2.10.90.10">
    <property type="entry name" value="Cystine-knot cytokines"/>
    <property type="match status" value="1"/>
</dbReference>
<dbReference type="PANTHER" id="PTHR12173:SF3">
    <property type="entry name" value="NEURTURIN"/>
    <property type="match status" value="1"/>
</dbReference>
<dbReference type="InterPro" id="IPR043401">
    <property type="entry name" value="GDNF_fam"/>
</dbReference>